<dbReference type="WBParaSite" id="SSLN_0001546101-mRNA-1">
    <property type="protein sequence ID" value="SSLN_0001546101-mRNA-1"/>
    <property type="gene ID" value="SSLN_0001546101"/>
</dbReference>
<dbReference type="InterPro" id="IPR028082">
    <property type="entry name" value="Peripla_BP_I"/>
</dbReference>
<name>A0A183TEK4_SCHSO</name>
<reference evidence="1 2" key="2">
    <citation type="submission" date="2018-11" db="EMBL/GenBank/DDBJ databases">
        <authorList>
            <consortium name="Pathogen Informatics"/>
        </authorList>
    </citation>
    <scope>NUCLEOTIDE SEQUENCE [LARGE SCALE GENOMIC DNA]</scope>
    <source>
        <strain evidence="1 2">NST_G2</strain>
    </source>
</reference>
<evidence type="ECO:0000313" key="2">
    <source>
        <dbReference type="Proteomes" id="UP000275846"/>
    </source>
</evidence>
<evidence type="ECO:0000313" key="1">
    <source>
        <dbReference type="EMBL" id="VDM01288.1"/>
    </source>
</evidence>
<dbReference type="AlphaFoldDB" id="A0A183TEK4"/>
<reference evidence="3" key="1">
    <citation type="submission" date="2016-06" db="UniProtKB">
        <authorList>
            <consortium name="WormBaseParasite"/>
        </authorList>
    </citation>
    <scope>IDENTIFICATION</scope>
</reference>
<dbReference type="SUPFAM" id="SSF53822">
    <property type="entry name" value="Periplasmic binding protein-like I"/>
    <property type="match status" value="1"/>
</dbReference>
<keyword evidence="2" id="KW-1185">Reference proteome</keyword>
<protein>
    <submittedName>
        <fullName evidence="3">ANF_receptor domain-containing protein</fullName>
    </submittedName>
</protein>
<evidence type="ECO:0000313" key="3">
    <source>
        <dbReference type="WBParaSite" id="SSLN_0001546101-mRNA-1"/>
    </source>
</evidence>
<dbReference type="OrthoDB" id="5984008at2759"/>
<dbReference type="Proteomes" id="UP000275846">
    <property type="component" value="Unassembled WGS sequence"/>
</dbReference>
<accession>A0A183TEK4</accession>
<organism evidence="3">
    <name type="scientific">Schistocephalus solidus</name>
    <name type="common">Tapeworm</name>
    <dbReference type="NCBI Taxonomy" id="70667"/>
    <lineage>
        <taxon>Eukaryota</taxon>
        <taxon>Metazoa</taxon>
        <taxon>Spiralia</taxon>
        <taxon>Lophotrochozoa</taxon>
        <taxon>Platyhelminthes</taxon>
        <taxon>Cestoda</taxon>
        <taxon>Eucestoda</taxon>
        <taxon>Diphyllobothriidea</taxon>
        <taxon>Diphyllobothriidae</taxon>
        <taxon>Schistocephalus</taxon>
    </lineage>
</organism>
<sequence>MKLDDTHLAVRLEPLTWHVARAMVDFLKAFNWNIALVVYNSNVPGSQLLVNELKYLQEERNVQDHPNHFHFEIENLLPFEGLNMKTLINCTKLPEERISCVGTLLIVLKRIWESIGRIIIFNGTPYDLNALLYLAQTLKGTEHEYLLEVFGEGYVWIFTPSTMALLTIADETQKQNARGPIFLSEFTVFEKIPGMFGLICLNDNTNRRKFSALAVEIWYRSLMELLRQMVEIFPHTKPLSLSPLTTDTLAYYRDLLEKLRPNNLCEVGTWSMSSKWGRTKSRLWLDGVTWPGGANSPPIGRSRNMKLRVAMLQEKPFLIYGKLQVSDQSRINLFPGIFA</sequence>
<dbReference type="STRING" id="70667.A0A183TEK4"/>
<dbReference type="EMBL" id="UYSU01039414">
    <property type="protein sequence ID" value="VDM01288.1"/>
    <property type="molecule type" value="Genomic_DNA"/>
</dbReference>
<gene>
    <name evidence="1" type="ORF">SSLN_LOCUS14902</name>
</gene>
<dbReference type="Gene3D" id="3.40.50.2300">
    <property type="match status" value="1"/>
</dbReference>
<proteinExistence type="predicted"/>